<dbReference type="Proteomes" id="UP000486351">
    <property type="component" value="Unassembled WGS sequence"/>
</dbReference>
<name>A0A6G0QM17_9STRA</name>
<comment type="caution">
    <text evidence="1">The sequence shown here is derived from an EMBL/GenBank/DDBJ whole genome shotgun (WGS) entry which is preliminary data.</text>
</comment>
<organism evidence="1 2">
    <name type="scientific">Phytophthora fragariae</name>
    <dbReference type="NCBI Taxonomy" id="53985"/>
    <lineage>
        <taxon>Eukaryota</taxon>
        <taxon>Sar</taxon>
        <taxon>Stramenopiles</taxon>
        <taxon>Oomycota</taxon>
        <taxon>Peronosporomycetes</taxon>
        <taxon>Peronosporales</taxon>
        <taxon>Peronosporaceae</taxon>
        <taxon>Phytophthora</taxon>
    </lineage>
</organism>
<accession>A0A6G0QM17</accession>
<proteinExistence type="predicted"/>
<evidence type="ECO:0000313" key="2">
    <source>
        <dbReference type="Proteomes" id="UP000486351"/>
    </source>
</evidence>
<dbReference type="AlphaFoldDB" id="A0A6G0QM17"/>
<sequence length="110" mass="12624">MVEEYALESTAIVLSVLAVVVCDKRNWPEEKKNLLAVRTSAWSIIRTQEAFSVGWFGRQLRCTRTAFEEICPRVSRRWTTLLPPLGANTEYRRGGSQLLKWTKLSKPPDN</sequence>
<reference evidence="1 2" key="1">
    <citation type="submission" date="2018-09" db="EMBL/GenBank/DDBJ databases">
        <title>Genomic investigation of the strawberry pathogen Phytophthora fragariae indicates pathogenicity is determined by transcriptional variation in three key races.</title>
        <authorList>
            <person name="Adams T.M."/>
            <person name="Armitage A.D."/>
            <person name="Sobczyk M.K."/>
            <person name="Bates H.J."/>
            <person name="Dunwell J.M."/>
            <person name="Nellist C.F."/>
            <person name="Harrison R.J."/>
        </authorList>
    </citation>
    <scope>NUCLEOTIDE SEQUENCE [LARGE SCALE GENOMIC DNA]</scope>
    <source>
        <strain evidence="1 2">NOV-77</strain>
    </source>
</reference>
<dbReference type="EMBL" id="QXFY01002777">
    <property type="protein sequence ID" value="KAE9292498.1"/>
    <property type="molecule type" value="Genomic_DNA"/>
</dbReference>
<protein>
    <submittedName>
        <fullName evidence="1">Uncharacterized protein</fullName>
    </submittedName>
</protein>
<gene>
    <name evidence="1" type="ORF">PF008_g25048</name>
</gene>
<evidence type="ECO:0000313" key="1">
    <source>
        <dbReference type="EMBL" id="KAE9292498.1"/>
    </source>
</evidence>